<organism evidence="2 3">
    <name type="scientific">Hallerella succinigenes</name>
    <dbReference type="NCBI Taxonomy" id="1896222"/>
    <lineage>
        <taxon>Bacteria</taxon>
        <taxon>Pseudomonadati</taxon>
        <taxon>Fibrobacterota</taxon>
        <taxon>Fibrobacteria</taxon>
        <taxon>Fibrobacterales</taxon>
        <taxon>Fibrobacteraceae</taxon>
        <taxon>Hallerella</taxon>
    </lineage>
</organism>
<dbReference type="OrthoDB" id="9811746at2"/>
<sequence>MKRQVFYSFHYKQDSRRVAQIRNIGAIEGNTSVSDNDWEEVKKGGDEAIRRWIDANMQYRSCLIVLVGEHTSERPWVDYEIRRAWNKGMGVFGIYIHRIKDPLLCRYGYMGFSNMGDNPFDKIFFENGNPLSSVVPCYNPNPNDAYNDIAEHLEEWVEKAIKVRG</sequence>
<keyword evidence="3" id="KW-1185">Reference proteome</keyword>
<evidence type="ECO:0000313" key="2">
    <source>
        <dbReference type="EMBL" id="PJJ41784.1"/>
    </source>
</evidence>
<feature type="domain" description="Thoeris protein ThsB TIR-like" evidence="1">
    <location>
        <begin position="6"/>
        <end position="99"/>
    </location>
</feature>
<reference evidence="2 3" key="1">
    <citation type="submission" date="2017-11" db="EMBL/GenBank/DDBJ databases">
        <title>Animal gut microbial communities from fecal samples from Wisconsin, USA.</title>
        <authorList>
            <person name="Neumann A."/>
        </authorList>
    </citation>
    <scope>NUCLEOTIDE SEQUENCE [LARGE SCALE GENOMIC DNA]</scope>
    <source>
        <strain evidence="2 3">UWS3</strain>
    </source>
</reference>
<accession>A0A2M9A7U9</accession>
<dbReference type="Pfam" id="PF08937">
    <property type="entry name" value="ThsB_TIR"/>
    <property type="match status" value="1"/>
</dbReference>
<dbReference type="RefSeq" id="WP_100425713.1">
    <property type="nucleotide sequence ID" value="NZ_PGEX01000001.1"/>
</dbReference>
<gene>
    <name evidence="2" type="ORF">BGX16_1779</name>
</gene>
<evidence type="ECO:0000313" key="3">
    <source>
        <dbReference type="Proteomes" id="UP000231134"/>
    </source>
</evidence>
<dbReference type="InterPro" id="IPR036490">
    <property type="entry name" value="ThsB_TIR-like_sf"/>
</dbReference>
<dbReference type="EMBL" id="PGEX01000001">
    <property type="protein sequence ID" value="PJJ41784.1"/>
    <property type="molecule type" value="Genomic_DNA"/>
</dbReference>
<name>A0A2M9A7U9_9BACT</name>
<protein>
    <submittedName>
        <fullName evidence="2">TIR-like protein DUF1863</fullName>
    </submittedName>
</protein>
<dbReference type="AlphaFoldDB" id="A0A2M9A7U9"/>
<dbReference type="SUPFAM" id="SSF52206">
    <property type="entry name" value="Hypothetical protein MTH538"/>
    <property type="match status" value="1"/>
</dbReference>
<dbReference type="Proteomes" id="UP000231134">
    <property type="component" value="Unassembled WGS sequence"/>
</dbReference>
<dbReference type="InterPro" id="IPR015032">
    <property type="entry name" value="ThsB__TIR-like_domain"/>
</dbReference>
<comment type="caution">
    <text evidence="2">The sequence shown here is derived from an EMBL/GenBank/DDBJ whole genome shotgun (WGS) entry which is preliminary data.</text>
</comment>
<dbReference type="Gene3D" id="3.40.50.11200">
    <property type="match status" value="1"/>
</dbReference>
<evidence type="ECO:0000259" key="1">
    <source>
        <dbReference type="Pfam" id="PF08937"/>
    </source>
</evidence>
<proteinExistence type="predicted"/>